<dbReference type="PRINTS" id="PR00080">
    <property type="entry name" value="SDRFAMILY"/>
</dbReference>
<evidence type="ECO:0000256" key="4">
    <source>
        <dbReference type="RuleBase" id="RU000363"/>
    </source>
</evidence>
<evidence type="ECO:0000256" key="1">
    <source>
        <dbReference type="ARBA" id="ARBA00006484"/>
    </source>
</evidence>
<keyword evidence="2" id="KW-0521">NADP</keyword>
<accession>A0A8H4TT10</accession>
<comment type="caution">
    <text evidence="5">The sequence shown here is derived from an EMBL/GenBank/DDBJ whole genome shotgun (WGS) entry which is preliminary data.</text>
</comment>
<dbReference type="AlphaFoldDB" id="A0A8H4TT10"/>
<dbReference type="Gene3D" id="3.40.50.720">
    <property type="entry name" value="NAD(P)-binding Rossmann-like Domain"/>
    <property type="match status" value="1"/>
</dbReference>
<gene>
    <name evidence="5" type="ORF">FSARC_8540</name>
</gene>
<dbReference type="EMBL" id="JABEXW010000472">
    <property type="protein sequence ID" value="KAF4963443.1"/>
    <property type="molecule type" value="Genomic_DNA"/>
</dbReference>
<dbReference type="Pfam" id="PF00106">
    <property type="entry name" value="adh_short"/>
    <property type="match status" value="1"/>
</dbReference>
<dbReference type="InterPro" id="IPR051911">
    <property type="entry name" value="SDR_oxidoreductase"/>
</dbReference>
<dbReference type="InterPro" id="IPR020904">
    <property type="entry name" value="Sc_DH/Rdtase_CS"/>
</dbReference>
<comment type="similarity">
    <text evidence="1 4">Belongs to the short-chain dehydrogenases/reductases (SDR) family.</text>
</comment>
<protein>
    <submittedName>
        <fullName evidence="5">Uncharacterized protein</fullName>
    </submittedName>
</protein>
<reference evidence="5" key="2">
    <citation type="submission" date="2020-05" db="EMBL/GenBank/DDBJ databases">
        <authorList>
            <person name="Kim H.-S."/>
            <person name="Proctor R.H."/>
            <person name="Brown D.W."/>
        </authorList>
    </citation>
    <scope>NUCLEOTIDE SEQUENCE</scope>
    <source>
        <strain evidence="5">NRRL 20472</strain>
    </source>
</reference>
<proteinExistence type="inferred from homology"/>
<dbReference type="Proteomes" id="UP000622797">
    <property type="component" value="Unassembled WGS sequence"/>
</dbReference>
<evidence type="ECO:0000313" key="6">
    <source>
        <dbReference type="Proteomes" id="UP000622797"/>
    </source>
</evidence>
<dbReference type="OrthoDB" id="1274115at2759"/>
<dbReference type="PANTHER" id="PTHR43976">
    <property type="entry name" value="SHORT CHAIN DEHYDROGENASE"/>
    <property type="match status" value="1"/>
</dbReference>
<reference evidence="5" key="1">
    <citation type="journal article" date="2020" name="BMC Genomics">
        <title>Correction to: Identification and distribution of gene clusters required for synthesis of sphingolipid metabolism inhibitors in diverse species of the filamentous fungus Fusarium.</title>
        <authorList>
            <person name="Kim H.S."/>
            <person name="Lohmar J.M."/>
            <person name="Busman M."/>
            <person name="Brown D.W."/>
            <person name="Naumann T.A."/>
            <person name="Divon H.H."/>
            <person name="Lysoe E."/>
            <person name="Uhlig S."/>
            <person name="Proctor R.H."/>
        </authorList>
    </citation>
    <scope>NUCLEOTIDE SEQUENCE</scope>
    <source>
        <strain evidence="5">NRRL 20472</strain>
    </source>
</reference>
<dbReference type="SUPFAM" id="SSF51735">
    <property type="entry name" value="NAD(P)-binding Rossmann-fold domains"/>
    <property type="match status" value="1"/>
</dbReference>
<dbReference type="InterPro" id="IPR002347">
    <property type="entry name" value="SDR_fam"/>
</dbReference>
<dbReference type="CDD" id="cd05374">
    <property type="entry name" value="17beta-HSD-like_SDR_c"/>
    <property type="match status" value="1"/>
</dbReference>
<evidence type="ECO:0000313" key="5">
    <source>
        <dbReference type="EMBL" id="KAF4963443.1"/>
    </source>
</evidence>
<organism evidence="5 6">
    <name type="scientific">Fusarium sarcochroum</name>
    <dbReference type="NCBI Taxonomy" id="1208366"/>
    <lineage>
        <taxon>Eukaryota</taxon>
        <taxon>Fungi</taxon>
        <taxon>Dikarya</taxon>
        <taxon>Ascomycota</taxon>
        <taxon>Pezizomycotina</taxon>
        <taxon>Sordariomycetes</taxon>
        <taxon>Hypocreomycetidae</taxon>
        <taxon>Hypocreales</taxon>
        <taxon>Nectriaceae</taxon>
        <taxon>Fusarium</taxon>
        <taxon>Fusarium lateritium species complex</taxon>
    </lineage>
</organism>
<dbReference type="PRINTS" id="PR00081">
    <property type="entry name" value="GDHRDH"/>
</dbReference>
<dbReference type="InterPro" id="IPR036291">
    <property type="entry name" value="NAD(P)-bd_dom_sf"/>
</dbReference>
<sequence>MAPQVWLITGATSGIGAALVDHLIARGDKVIASGRKVQERLGHLQSERLALLELDITANFDEIQTKVKKAWGIFGNIDVLMNNAGMSIMKSLEESDEALVNTVFQVNLFGHMRVTRATLPFLRAQGHGCIAFTSSGTSWAPIPFMTLYASSKAALSSYAEGLHKEVRHSGIRCVSFECGGFPTNLGQSRDSAAEFGSTGRAIDGYTALFNSMVTKFMTDPMVLMPGDVSKAAATIDDVINGNNLAAGKPWVARVAIGSDGIVWAQQRCKEMQDLLEAWKDVSCSTDREGATGAGALEVMHEYITILETGH</sequence>
<keyword evidence="3" id="KW-0560">Oxidoreductase</keyword>
<evidence type="ECO:0000256" key="2">
    <source>
        <dbReference type="ARBA" id="ARBA00022857"/>
    </source>
</evidence>
<dbReference type="GO" id="GO:0016491">
    <property type="term" value="F:oxidoreductase activity"/>
    <property type="evidence" value="ECO:0007669"/>
    <property type="project" value="UniProtKB-KW"/>
</dbReference>
<evidence type="ECO:0000256" key="3">
    <source>
        <dbReference type="ARBA" id="ARBA00023002"/>
    </source>
</evidence>
<keyword evidence="6" id="KW-1185">Reference proteome</keyword>
<dbReference type="PANTHER" id="PTHR43976:SF16">
    <property type="entry name" value="SHORT-CHAIN DEHYDROGENASE_REDUCTASE FAMILY PROTEIN"/>
    <property type="match status" value="1"/>
</dbReference>
<dbReference type="PROSITE" id="PS00061">
    <property type="entry name" value="ADH_SHORT"/>
    <property type="match status" value="1"/>
</dbReference>
<name>A0A8H4TT10_9HYPO</name>